<feature type="region of interest" description="Disordered" evidence="10">
    <location>
        <begin position="44"/>
        <end position="63"/>
    </location>
</feature>
<dbReference type="InterPro" id="IPR022533">
    <property type="entry name" value="Cox20"/>
</dbReference>
<dbReference type="Proteomes" id="UP001377567">
    <property type="component" value="Unassembled WGS sequence"/>
</dbReference>
<evidence type="ECO:0000313" key="12">
    <source>
        <dbReference type="Proteomes" id="UP001377567"/>
    </source>
</evidence>
<feature type="region of interest" description="Disordered" evidence="10">
    <location>
        <begin position="1"/>
        <end position="38"/>
    </location>
</feature>
<keyword evidence="4" id="KW-0812">Transmembrane</keyword>
<reference evidence="11 12" key="1">
    <citation type="journal article" date="2023" name="Elife">
        <title>Identification of key yeast species and microbe-microbe interactions impacting larval growth of Drosophila in the wild.</title>
        <authorList>
            <person name="Mure A."/>
            <person name="Sugiura Y."/>
            <person name="Maeda R."/>
            <person name="Honda K."/>
            <person name="Sakurai N."/>
            <person name="Takahashi Y."/>
            <person name="Watada M."/>
            <person name="Katoh T."/>
            <person name="Gotoh A."/>
            <person name="Gotoh Y."/>
            <person name="Taniguchi I."/>
            <person name="Nakamura K."/>
            <person name="Hayashi T."/>
            <person name="Katayama T."/>
            <person name="Uemura T."/>
            <person name="Hattori Y."/>
        </authorList>
    </citation>
    <scope>NUCLEOTIDE SEQUENCE [LARGE SCALE GENOMIC DNA]</scope>
    <source>
        <strain evidence="11 12">KH-74</strain>
    </source>
</reference>
<keyword evidence="7 9" id="KW-0496">Mitochondrion</keyword>
<dbReference type="AlphaFoldDB" id="A0AAV5S0N1"/>
<evidence type="ECO:0000256" key="10">
    <source>
        <dbReference type="SAM" id="MobiDB-lite"/>
    </source>
</evidence>
<dbReference type="GO" id="GO:0005743">
    <property type="term" value="C:mitochondrial inner membrane"/>
    <property type="evidence" value="ECO:0007669"/>
    <property type="project" value="UniProtKB-SubCell"/>
</dbReference>
<comment type="similarity">
    <text evidence="2 9">Belongs to the COX20 family.</text>
</comment>
<dbReference type="PANTHER" id="PTHR31586:SF1">
    <property type="entry name" value="CYTOCHROME C OXIDASE ASSEMBLY PROTEIN COX20, MITOCHONDRIAL"/>
    <property type="match status" value="1"/>
</dbReference>
<evidence type="ECO:0000256" key="3">
    <source>
        <dbReference type="ARBA" id="ARBA00017689"/>
    </source>
</evidence>
<evidence type="ECO:0000256" key="9">
    <source>
        <dbReference type="PIRNR" id="PIRNR007871"/>
    </source>
</evidence>
<name>A0AAV5S0N1_MAUHU</name>
<feature type="region of interest" description="Disordered" evidence="10">
    <location>
        <begin position="148"/>
        <end position="184"/>
    </location>
</feature>
<dbReference type="Pfam" id="PF12597">
    <property type="entry name" value="Cox20"/>
    <property type="match status" value="1"/>
</dbReference>
<sequence length="215" mass="23841">MAWFSSKNTDTTSAEMERAAAAAPPATTEQLASYSPGQKILMQDTKPRFDPEGGANGKGEAPAPREMMRAAVSNLTWSDFSFAKLSEVPCFRDAGLVGFSAMFIMGSVTLLYHKNPLKAANWATGGLLLGSVVGWEQCRLKRKRSMEMSQAAMQAMQKRDKNKNPAAAGDGKPKSRKEISPEKQKEIDILKREWEIHTNDAAKLQEQSKPWYKVW</sequence>
<gene>
    <name evidence="11" type="ORF">DAKH74_030440</name>
</gene>
<dbReference type="EMBL" id="BTGD01000008">
    <property type="protein sequence ID" value="GMM56428.1"/>
    <property type="molecule type" value="Genomic_DNA"/>
</dbReference>
<feature type="compositionally biased region" description="Basic and acidic residues" evidence="10">
    <location>
        <begin position="171"/>
        <end position="184"/>
    </location>
</feature>
<accession>A0AAV5S0N1</accession>
<feature type="compositionally biased region" description="Polar residues" evidence="10">
    <location>
        <begin position="1"/>
        <end position="14"/>
    </location>
</feature>
<keyword evidence="6" id="KW-1133">Transmembrane helix</keyword>
<dbReference type="GO" id="GO:0033617">
    <property type="term" value="P:mitochondrial respiratory chain complex IV assembly"/>
    <property type="evidence" value="ECO:0007669"/>
    <property type="project" value="InterPro"/>
</dbReference>
<evidence type="ECO:0000313" key="11">
    <source>
        <dbReference type="EMBL" id="GMM56428.1"/>
    </source>
</evidence>
<evidence type="ECO:0000256" key="7">
    <source>
        <dbReference type="ARBA" id="ARBA00023128"/>
    </source>
</evidence>
<comment type="function">
    <text evidence="9">Involved in the assembly of the cytochrome c oxidase complex.</text>
</comment>
<evidence type="ECO:0000256" key="1">
    <source>
        <dbReference type="ARBA" id="ARBA00004273"/>
    </source>
</evidence>
<evidence type="ECO:0000256" key="4">
    <source>
        <dbReference type="ARBA" id="ARBA00022692"/>
    </source>
</evidence>
<evidence type="ECO:0000256" key="5">
    <source>
        <dbReference type="ARBA" id="ARBA00022792"/>
    </source>
</evidence>
<dbReference type="PIRSF" id="PIRSF007871">
    <property type="entry name" value="Cox20"/>
    <property type="match status" value="1"/>
</dbReference>
<keyword evidence="12" id="KW-1185">Reference proteome</keyword>
<protein>
    <recommendedName>
        <fullName evidence="3 9">Cytochrome c oxidase assembly protein COX20, mitochondrial</fullName>
    </recommendedName>
</protein>
<keyword evidence="5 9" id="KW-0999">Mitochondrion inner membrane</keyword>
<evidence type="ECO:0000256" key="6">
    <source>
        <dbReference type="ARBA" id="ARBA00022989"/>
    </source>
</evidence>
<comment type="caution">
    <text evidence="11">The sequence shown here is derived from an EMBL/GenBank/DDBJ whole genome shotgun (WGS) entry which is preliminary data.</text>
</comment>
<dbReference type="PANTHER" id="PTHR31586">
    <property type="entry name" value="CYTOCHROME C OXIDASE PROTEIN 20"/>
    <property type="match status" value="1"/>
</dbReference>
<comment type="subcellular location">
    <subcellularLocation>
        <location evidence="1 9">Mitochondrion inner membrane</location>
    </subcellularLocation>
</comment>
<evidence type="ECO:0000256" key="8">
    <source>
        <dbReference type="ARBA" id="ARBA00023136"/>
    </source>
</evidence>
<keyword evidence="8 9" id="KW-0472">Membrane</keyword>
<organism evidence="11 12">
    <name type="scientific">Maudiozyma humilis</name>
    <name type="common">Sour dough yeast</name>
    <name type="synonym">Kazachstania humilis</name>
    <dbReference type="NCBI Taxonomy" id="51915"/>
    <lineage>
        <taxon>Eukaryota</taxon>
        <taxon>Fungi</taxon>
        <taxon>Dikarya</taxon>
        <taxon>Ascomycota</taxon>
        <taxon>Saccharomycotina</taxon>
        <taxon>Saccharomycetes</taxon>
        <taxon>Saccharomycetales</taxon>
        <taxon>Saccharomycetaceae</taxon>
        <taxon>Maudiozyma</taxon>
    </lineage>
</organism>
<feature type="compositionally biased region" description="Polar residues" evidence="10">
    <location>
        <begin position="27"/>
        <end position="36"/>
    </location>
</feature>
<proteinExistence type="inferred from homology"/>
<evidence type="ECO:0000256" key="2">
    <source>
        <dbReference type="ARBA" id="ARBA00009575"/>
    </source>
</evidence>